<dbReference type="InterPro" id="IPR044925">
    <property type="entry name" value="His-Me_finger_sf"/>
</dbReference>
<dbReference type="SUPFAM" id="SSF54060">
    <property type="entry name" value="His-Me finger endonucleases"/>
    <property type="match status" value="1"/>
</dbReference>
<name>A0A1L6BYM6_9CAUD</name>
<gene>
    <name evidence="1" type="primary">95</name>
    <name evidence="1" type="ORF">PBI_MRMAGOO_95</name>
</gene>
<keyword evidence="1" id="KW-0540">Nuclease</keyword>
<reference evidence="1 2" key="1">
    <citation type="submission" date="2016-11" db="EMBL/GenBank/DDBJ databases">
        <authorList>
            <person name="Brown T."/>
            <person name="Davidson K."/>
            <person name="Doll Z."/>
            <person name="Jansson R."/>
            <person name="Janyszek T."/>
            <person name="Lwin C."/>
            <person name="Patil S."/>
            <person name="Piper J."/>
            <person name="Rajendiran N."/>
            <person name="Rittenhouse N.L."/>
            <person name="Younker T.P."/>
            <person name="Zhang J."/>
            <person name="Garlena R.A."/>
            <person name="Russell D.A."/>
            <person name="Pope W.H."/>
            <person name="Jacobs-Sera D."/>
            <person name="Hatfull G.F."/>
        </authorList>
    </citation>
    <scope>NUCLEOTIDE SEQUENCE [LARGE SCALE GENOMIC DNA]</scope>
</reference>
<organism evidence="1 2">
    <name type="scientific">Mycobacterium phage MrMagoo</name>
    <dbReference type="NCBI Taxonomy" id="1927020"/>
    <lineage>
        <taxon>Viruses</taxon>
        <taxon>Duplodnaviria</taxon>
        <taxon>Heunggongvirae</taxon>
        <taxon>Uroviricota</taxon>
        <taxon>Caudoviricetes</taxon>
        <taxon>Vilmaviridae</taxon>
        <taxon>Mclasvirinae</taxon>
        <taxon>Reyvirus</taxon>
        <taxon>Reyvirus mrmagoo</taxon>
    </lineage>
</organism>
<protein>
    <submittedName>
        <fullName evidence="1">HNH endonuclease</fullName>
    </submittedName>
</protein>
<keyword evidence="1" id="KW-0378">Hydrolase</keyword>
<dbReference type="Proteomes" id="UP000225965">
    <property type="component" value="Segment"/>
</dbReference>
<evidence type="ECO:0000313" key="1">
    <source>
        <dbReference type="EMBL" id="APQ42198.1"/>
    </source>
</evidence>
<sequence length="172" mass="19714">MTIWKPVPHMAFADYEASNEGEIFLKEYERQFSTKNKSWTKTYGGKVLQPRIRPTGLSAGKHPVVGVRTSTGGSKEKRVALLVASAFHGLPYDPEDKSDLQQWRLVFIDGDTRNCRPENLEWARAITGDTADFYDQNRRAWEAAKKESAESFMRRMYGDDFDQEEWDALEAA</sequence>
<accession>A0A1L6BYM6</accession>
<dbReference type="KEGG" id="vg:63210658"/>
<dbReference type="EMBL" id="KY223999">
    <property type="protein sequence ID" value="APQ42198.1"/>
    <property type="molecule type" value="Genomic_DNA"/>
</dbReference>
<dbReference type="RefSeq" id="YP_010014001.1">
    <property type="nucleotide sequence ID" value="NC_053515.1"/>
</dbReference>
<dbReference type="GeneID" id="63210658"/>
<dbReference type="GO" id="GO:0004519">
    <property type="term" value="F:endonuclease activity"/>
    <property type="evidence" value="ECO:0007669"/>
    <property type="project" value="UniProtKB-KW"/>
</dbReference>
<keyword evidence="2" id="KW-1185">Reference proteome</keyword>
<keyword evidence="1" id="KW-0255">Endonuclease</keyword>
<evidence type="ECO:0000313" key="2">
    <source>
        <dbReference type="Proteomes" id="UP000225965"/>
    </source>
</evidence>
<proteinExistence type="predicted"/>
<dbReference type="Gene3D" id="3.90.75.20">
    <property type="match status" value="1"/>
</dbReference>